<feature type="domain" description="M23ase beta-sheet core" evidence="8">
    <location>
        <begin position="144"/>
        <end position="238"/>
    </location>
</feature>
<evidence type="ECO:0000256" key="7">
    <source>
        <dbReference type="SAM" id="MobiDB-lite"/>
    </source>
</evidence>
<dbReference type="InterPro" id="IPR016047">
    <property type="entry name" value="M23ase_b-sheet_dom"/>
</dbReference>
<dbReference type="RefSeq" id="WP_311182786.1">
    <property type="nucleotide sequence ID" value="NZ_CP115543.1"/>
</dbReference>
<keyword evidence="3" id="KW-0479">Metal-binding</keyword>
<evidence type="ECO:0000313" key="10">
    <source>
        <dbReference type="Proteomes" id="UP001305421"/>
    </source>
</evidence>
<feature type="region of interest" description="Disordered" evidence="7">
    <location>
        <begin position="27"/>
        <end position="104"/>
    </location>
</feature>
<dbReference type="PANTHER" id="PTHR21666:SF288">
    <property type="entry name" value="CELL DIVISION PROTEIN YTFB"/>
    <property type="match status" value="1"/>
</dbReference>
<dbReference type="Gene3D" id="2.70.70.10">
    <property type="entry name" value="Glucose Permease (Domain IIA)"/>
    <property type="match status" value="1"/>
</dbReference>
<dbReference type="PANTHER" id="PTHR21666">
    <property type="entry name" value="PEPTIDASE-RELATED"/>
    <property type="match status" value="1"/>
</dbReference>
<keyword evidence="10" id="KW-1185">Reference proteome</keyword>
<accession>A0ABY9YBP4</accession>
<protein>
    <submittedName>
        <fullName evidence="9">Peptidoglycan DD-metalloendopeptidase family protein</fullName>
    </submittedName>
</protein>
<reference evidence="9 10" key="1">
    <citation type="submission" date="2022-12" db="EMBL/GenBank/DDBJ databases">
        <title>Two new species, Stenotrophomonas aracearum and Stenotrophomonas oahuensis, isolated from Anthurium (Araceae family) in Hawaii.</title>
        <authorList>
            <person name="Chunag S.C."/>
            <person name="Dobhal S."/>
            <person name="Alvarez A."/>
            <person name="Arif M."/>
        </authorList>
    </citation>
    <scope>NUCLEOTIDE SEQUENCE [LARGE SCALE GENOMIC DNA]</scope>
    <source>
        <strain evidence="9 10">A5588</strain>
    </source>
</reference>
<comment type="cofactor">
    <cofactor evidence="1">
        <name>Zn(2+)</name>
        <dbReference type="ChEBI" id="CHEBI:29105"/>
    </cofactor>
</comment>
<feature type="compositionally biased region" description="Low complexity" evidence="7">
    <location>
        <begin position="95"/>
        <end position="104"/>
    </location>
</feature>
<dbReference type="InterPro" id="IPR011055">
    <property type="entry name" value="Dup_hybrid_motif"/>
</dbReference>
<evidence type="ECO:0000256" key="5">
    <source>
        <dbReference type="ARBA" id="ARBA00022833"/>
    </source>
</evidence>
<gene>
    <name evidence="9" type="ORF">PDM28_15845</name>
</gene>
<dbReference type="Proteomes" id="UP001305421">
    <property type="component" value="Chromosome"/>
</dbReference>
<evidence type="ECO:0000256" key="2">
    <source>
        <dbReference type="ARBA" id="ARBA00022670"/>
    </source>
</evidence>
<keyword evidence="2" id="KW-0645">Protease</keyword>
<dbReference type="SUPFAM" id="SSF51261">
    <property type="entry name" value="Duplicated hybrid motif"/>
    <property type="match status" value="1"/>
</dbReference>
<dbReference type="Pfam" id="PF01551">
    <property type="entry name" value="Peptidase_M23"/>
    <property type="match status" value="1"/>
</dbReference>
<evidence type="ECO:0000256" key="6">
    <source>
        <dbReference type="ARBA" id="ARBA00023049"/>
    </source>
</evidence>
<evidence type="ECO:0000259" key="8">
    <source>
        <dbReference type="Pfam" id="PF01551"/>
    </source>
</evidence>
<keyword evidence="4" id="KW-0378">Hydrolase</keyword>
<name>A0ABY9YBP4_9GAMM</name>
<keyword evidence="6" id="KW-0482">Metalloprotease</keyword>
<sequence length="262" mass="27018">MLTRLLALGVVIGVAGWWLLASDTGTSSEVAGGRAEPGATSGVPVASEPTPPVEPGSARLAVAPDPHPVEPGPARLAVTPDAPKSSQAGPGSTGAGTTPAPGTADVAAAPANAVAPSALLLPVQGITAAQLQDTFTDARSEGRVHDAIDILAAEGTPVLAVADGTVEKLFDSERGGLTVYQFEPSGKYCYYYAHLQRYADGLAEKKTIKRGEVIGYVGHTGNASPDAPHLHFEIHRLGPEKQWWKGESLNPYPVLRGTQALP</sequence>
<evidence type="ECO:0000256" key="4">
    <source>
        <dbReference type="ARBA" id="ARBA00022801"/>
    </source>
</evidence>
<evidence type="ECO:0000256" key="1">
    <source>
        <dbReference type="ARBA" id="ARBA00001947"/>
    </source>
</evidence>
<proteinExistence type="predicted"/>
<keyword evidence="5" id="KW-0862">Zinc</keyword>
<dbReference type="InterPro" id="IPR050570">
    <property type="entry name" value="Cell_wall_metabolism_enzyme"/>
</dbReference>
<organism evidence="9 10">
    <name type="scientific">Stenotrophomonas aracearum</name>
    <dbReference type="NCBI Taxonomy" id="3003272"/>
    <lineage>
        <taxon>Bacteria</taxon>
        <taxon>Pseudomonadati</taxon>
        <taxon>Pseudomonadota</taxon>
        <taxon>Gammaproteobacteria</taxon>
        <taxon>Lysobacterales</taxon>
        <taxon>Lysobacteraceae</taxon>
        <taxon>Stenotrophomonas</taxon>
    </lineage>
</organism>
<dbReference type="CDD" id="cd12797">
    <property type="entry name" value="M23_peptidase"/>
    <property type="match status" value="1"/>
</dbReference>
<dbReference type="EMBL" id="CP115543">
    <property type="protein sequence ID" value="WNH48127.1"/>
    <property type="molecule type" value="Genomic_DNA"/>
</dbReference>
<evidence type="ECO:0000313" key="9">
    <source>
        <dbReference type="EMBL" id="WNH48127.1"/>
    </source>
</evidence>
<evidence type="ECO:0000256" key="3">
    <source>
        <dbReference type="ARBA" id="ARBA00022723"/>
    </source>
</evidence>